<dbReference type="AlphaFoldDB" id="G7E2L2"/>
<protein>
    <submittedName>
        <fullName evidence="3">Uncharacterized protein</fullName>
    </submittedName>
</protein>
<feature type="compositionally biased region" description="Basic and acidic residues" evidence="1">
    <location>
        <begin position="56"/>
        <end position="66"/>
    </location>
</feature>
<reference evidence="3 4" key="1">
    <citation type="journal article" date="2011" name="J. Gen. Appl. Microbiol.">
        <title>Draft genome sequencing of the enigmatic basidiomycete Mixia osmundae.</title>
        <authorList>
            <person name="Nishida H."/>
            <person name="Nagatsuka Y."/>
            <person name="Sugiyama J."/>
        </authorList>
    </citation>
    <scope>NUCLEOTIDE SEQUENCE [LARGE SCALE GENOMIC DNA]</scope>
    <source>
        <strain evidence="4">CBS 9802 / IAM 14324 / JCM 22182 / KY 12970</strain>
    </source>
</reference>
<gene>
    <name evidence="3" type="primary">Mo03748</name>
    <name evidence="3" type="ORF">E5Q_03748</name>
</gene>
<organism evidence="3 4">
    <name type="scientific">Mixia osmundae (strain CBS 9802 / IAM 14324 / JCM 22182 / KY 12970)</name>
    <dbReference type="NCBI Taxonomy" id="764103"/>
    <lineage>
        <taxon>Eukaryota</taxon>
        <taxon>Fungi</taxon>
        <taxon>Dikarya</taxon>
        <taxon>Basidiomycota</taxon>
        <taxon>Pucciniomycotina</taxon>
        <taxon>Mixiomycetes</taxon>
        <taxon>Mixiales</taxon>
        <taxon>Mixiaceae</taxon>
        <taxon>Mixia</taxon>
    </lineage>
</organism>
<evidence type="ECO:0000256" key="1">
    <source>
        <dbReference type="SAM" id="MobiDB-lite"/>
    </source>
</evidence>
<evidence type="ECO:0000256" key="2">
    <source>
        <dbReference type="SAM" id="Phobius"/>
    </source>
</evidence>
<evidence type="ECO:0000313" key="3">
    <source>
        <dbReference type="EMBL" id="GAA97072.1"/>
    </source>
</evidence>
<keyword evidence="2" id="KW-0812">Transmembrane</keyword>
<feature type="transmembrane region" description="Helical" evidence="2">
    <location>
        <begin position="171"/>
        <end position="193"/>
    </location>
</feature>
<dbReference type="eggNOG" id="ENOG502SV1C">
    <property type="taxonomic scope" value="Eukaryota"/>
</dbReference>
<dbReference type="EMBL" id="BABT02000110">
    <property type="protein sequence ID" value="GAA97072.1"/>
    <property type="molecule type" value="Genomic_DNA"/>
</dbReference>
<accession>G7E2L2</accession>
<keyword evidence="4" id="KW-1185">Reference proteome</keyword>
<name>G7E2L2_MIXOS</name>
<keyword evidence="2" id="KW-1133">Transmembrane helix</keyword>
<comment type="caution">
    <text evidence="3">The sequence shown here is derived from an EMBL/GenBank/DDBJ whole genome shotgun (WGS) entry which is preliminary data.</text>
</comment>
<keyword evidence="2" id="KW-0472">Membrane</keyword>
<sequence length="395" mass="44755">MSSFYQRRSTYSDAWRSHYPRLHSSAFRTDETVTNPDEPRPLPPAYKQTTRANEIPLEHTRSRGERALTTSRSTLHTLEWHFHPALTGWKRSLHCIQGRGEQLDDTFPLAFSYRCQGVGPLIDAQDRSIELSQTMSSHASSFTSHALYKQYQTRLAFLNECIPAHLVKTRLVMVLLELINALWLVLLIIALAVDRAQQRGFLTAVEVTLVVIIIVNATGFNFIRIHRWKLQRTLRTKSLDWSPVLTTSTARTLLANYEGDSQSQRTVIGPQPALRWNLIAKEGSFWTAWRPICRVEASCKTLKWICADMQAAHHALRASDGALRGVRGCAWLCCFRTFSADVRVSHSDGLISTALLLLTHHCIAFTPIISIFQYIAAFCSRHHGHLADYFEGGTA</sequence>
<proteinExistence type="predicted"/>
<evidence type="ECO:0000313" key="4">
    <source>
        <dbReference type="Proteomes" id="UP000009131"/>
    </source>
</evidence>
<dbReference type="Proteomes" id="UP000009131">
    <property type="component" value="Unassembled WGS sequence"/>
</dbReference>
<feature type="transmembrane region" description="Helical" evidence="2">
    <location>
        <begin position="199"/>
        <end position="223"/>
    </location>
</feature>
<feature type="region of interest" description="Disordered" evidence="1">
    <location>
        <begin position="27"/>
        <end position="66"/>
    </location>
</feature>
<reference evidence="3 4" key="2">
    <citation type="journal article" date="2012" name="Open Biol.">
        <title>Characteristics of nucleosomes and linker DNA regions on the genome of the basidiomycete Mixia osmundae revealed by mono- and dinucleosome mapping.</title>
        <authorList>
            <person name="Nishida H."/>
            <person name="Kondo S."/>
            <person name="Matsumoto T."/>
            <person name="Suzuki Y."/>
            <person name="Yoshikawa H."/>
            <person name="Taylor T.D."/>
            <person name="Sugiyama J."/>
        </authorList>
    </citation>
    <scope>NUCLEOTIDE SEQUENCE [LARGE SCALE GENOMIC DNA]</scope>
    <source>
        <strain evidence="4">CBS 9802 / IAM 14324 / JCM 22182 / KY 12970</strain>
    </source>
</reference>
<dbReference type="HOGENOM" id="CLU_058665_0_0_1"/>
<dbReference type="InParanoid" id="G7E2L2"/>